<evidence type="ECO:0000313" key="1">
    <source>
        <dbReference type="EMBL" id="JAD53591.1"/>
    </source>
</evidence>
<protein>
    <submittedName>
        <fullName evidence="1">Uncharacterized protein</fullName>
    </submittedName>
</protein>
<proteinExistence type="predicted"/>
<reference evidence="1" key="2">
    <citation type="journal article" date="2015" name="Data Brief">
        <title>Shoot transcriptome of the giant reed, Arundo donax.</title>
        <authorList>
            <person name="Barrero R.A."/>
            <person name="Guerrero F.D."/>
            <person name="Moolhuijzen P."/>
            <person name="Goolsby J.A."/>
            <person name="Tidwell J."/>
            <person name="Bellgard S.E."/>
            <person name="Bellgard M.I."/>
        </authorList>
    </citation>
    <scope>NUCLEOTIDE SEQUENCE</scope>
    <source>
        <tissue evidence="1">Shoot tissue taken approximately 20 cm above the soil surface</tissue>
    </source>
</reference>
<sequence length="92" mass="10531">MNWFLNLSELVIKTCPQSSLPPLPHTSTIDCVEVQNTKVCFSYKRNELVIDGYNGALAFNNLYILEELYLCKISFLSFTGLQKLISVKKNRI</sequence>
<accession>A0A0A9AR67</accession>
<reference evidence="1" key="1">
    <citation type="submission" date="2014-09" db="EMBL/GenBank/DDBJ databases">
        <authorList>
            <person name="Magalhaes I.L.F."/>
            <person name="Oliveira U."/>
            <person name="Santos F.R."/>
            <person name="Vidigal T.H.D.A."/>
            <person name="Brescovit A.D."/>
            <person name="Santos A.J."/>
        </authorList>
    </citation>
    <scope>NUCLEOTIDE SEQUENCE</scope>
    <source>
        <tissue evidence="1">Shoot tissue taken approximately 20 cm above the soil surface</tissue>
    </source>
</reference>
<name>A0A0A9AR67_ARUDO</name>
<organism evidence="1">
    <name type="scientific">Arundo donax</name>
    <name type="common">Giant reed</name>
    <name type="synonym">Donax arundinaceus</name>
    <dbReference type="NCBI Taxonomy" id="35708"/>
    <lineage>
        <taxon>Eukaryota</taxon>
        <taxon>Viridiplantae</taxon>
        <taxon>Streptophyta</taxon>
        <taxon>Embryophyta</taxon>
        <taxon>Tracheophyta</taxon>
        <taxon>Spermatophyta</taxon>
        <taxon>Magnoliopsida</taxon>
        <taxon>Liliopsida</taxon>
        <taxon>Poales</taxon>
        <taxon>Poaceae</taxon>
        <taxon>PACMAD clade</taxon>
        <taxon>Arundinoideae</taxon>
        <taxon>Arundineae</taxon>
        <taxon>Arundo</taxon>
    </lineage>
</organism>
<dbReference type="AlphaFoldDB" id="A0A0A9AR67"/>
<dbReference type="EMBL" id="GBRH01244304">
    <property type="protein sequence ID" value="JAD53591.1"/>
    <property type="molecule type" value="Transcribed_RNA"/>
</dbReference>